<dbReference type="Gene3D" id="3.50.50.60">
    <property type="entry name" value="FAD/NAD(P)-binding domain"/>
    <property type="match status" value="1"/>
</dbReference>
<keyword evidence="8" id="KW-1185">Reference proteome</keyword>
<proteinExistence type="predicted"/>
<dbReference type="Pfam" id="PF01266">
    <property type="entry name" value="DAO"/>
    <property type="match status" value="1"/>
</dbReference>
<name>A0A6L7GXA3_9ACTN</name>
<evidence type="ECO:0000256" key="5">
    <source>
        <dbReference type="ARBA" id="ARBA00050018"/>
    </source>
</evidence>
<dbReference type="PANTHER" id="PTHR13847:SF289">
    <property type="entry name" value="GLYCINE OXIDASE"/>
    <property type="match status" value="1"/>
</dbReference>
<dbReference type="RefSeq" id="WP_160903863.1">
    <property type="nucleotide sequence ID" value="NZ_CP102850.1"/>
</dbReference>
<gene>
    <name evidence="7" type="primary">thiO</name>
    <name evidence="7" type="ORF">GIY30_20240</name>
</gene>
<keyword evidence="2" id="KW-0784">Thiamine biosynthesis</keyword>
<dbReference type="InterPro" id="IPR012727">
    <property type="entry name" value="Gly_oxidase_ThiO"/>
</dbReference>
<comment type="pathway">
    <text evidence="1">Cofactor biosynthesis; thiamine diphosphate biosynthesis.</text>
</comment>
<dbReference type="GO" id="GO:0050660">
    <property type="term" value="F:flavin adenine dinucleotide binding"/>
    <property type="evidence" value="ECO:0007669"/>
    <property type="project" value="InterPro"/>
</dbReference>
<accession>A0A6L7GXA3</accession>
<protein>
    <recommendedName>
        <fullName evidence="5">glycine oxidase</fullName>
        <ecNumber evidence="5">1.4.3.19</ecNumber>
    </recommendedName>
</protein>
<dbReference type="EMBL" id="WMBR01000006">
    <property type="protein sequence ID" value="MXP23671.1"/>
    <property type="molecule type" value="Genomic_DNA"/>
</dbReference>
<dbReference type="SUPFAM" id="SSF54373">
    <property type="entry name" value="FAD-linked reductases, C-terminal domain"/>
    <property type="match status" value="1"/>
</dbReference>
<keyword evidence="3 7" id="KW-0560">Oxidoreductase</keyword>
<dbReference type="SUPFAM" id="SSF51971">
    <property type="entry name" value="Nucleotide-binding domain"/>
    <property type="match status" value="1"/>
</dbReference>
<evidence type="ECO:0000256" key="4">
    <source>
        <dbReference type="ARBA" id="ARBA00049872"/>
    </source>
</evidence>
<organism evidence="7 8">
    <name type="scientific">Gordonia mangrovi</name>
    <dbReference type="NCBI Taxonomy" id="2665643"/>
    <lineage>
        <taxon>Bacteria</taxon>
        <taxon>Bacillati</taxon>
        <taxon>Actinomycetota</taxon>
        <taxon>Actinomycetes</taxon>
        <taxon>Mycobacteriales</taxon>
        <taxon>Gordoniaceae</taxon>
        <taxon>Gordonia</taxon>
    </lineage>
</organism>
<comment type="caution">
    <text evidence="7">The sequence shown here is derived from an EMBL/GenBank/DDBJ whole genome shotgun (WGS) entry which is preliminary data.</text>
</comment>
<reference evidence="7 8" key="1">
    <citation type="submission" date="2019-11" db="EMBL/GenBank/DDBJ databases">
        <title>Gordonia sp. nov., a novel actinobacterium isolated from mangrove soil in Hainan.</title>
        <authorList>
            <person name="Huang X."/>
            <person name="Xie Y."/>
            <person name="Chu X."/>
            <person name="Xiao K."/>
        </authorList>
    </citation>
    <scope>NUCLEOTIDE SEQUENCE [LARGE SCALE GENOMIC DNA]</scope>
    <source>
        <strain evidence="7 8">HNM0687</strain>
    </source>
</reference>
<dbReference type="GO" id="GO:0043799">
    <property type="term" value="F:glycine oxidase activity"/>
    <property type="evidence" value="ECO:0007669"/>
    <property type="project" value="UniProtKB-EC"/>
</dbReference>
<dbReference type="GO" id="GO:0009229">
    <property type="term" value="P:thiamine diphosphate biosynthetic process"/>
    <property type="evidence" value="ECO:0007669"/>
    <property type="project" value="UniProtKB-UniPathway"/>
</dbReference>
<dbReference type="InterPro" id="IPR036188">
    <property type="entry name" value="FAD/NAD-bd_sf"/>
</dbReference>
<dbReference type="AlphaFoldDB" id="A0A6L7GXA3"/>
<dbReference type="EC" id="1.4.3.19" evidence="5"/>
<evidence type="ECO:0000256" key="1">
    <source>
        <dbReference type="ARBA" id="ARBA00004948"/>
    </source>
</evidence>
<feature type="domain" description="FAD dependent oxidoreductase" evidence="6">
    <location>
        <begin position="13"/>
        <end position="340"/>
    </location>
</feature>
<dbReference type="GO" id="GO:0009228">
    <property type="term" value="P:thiamine biosynthetic process"/>
    <property type="evidence" value="ECO:0007669"/>
    <property type="project" value="UniProtKB-KW"/>
</dbReference>
<evidence type="ECO:0000313" key="8">
    <source>
        <dbReference type="Proteomes" id="UP000475545"/>
    </source>
</evidence>
<evidence type="ECO:0000313" key="7">
    <source>
        <dbReference type="EMBL" id="MXP23671.1"/>
    </source>
</evidence>
<dbReference type="PANTHER" id="PTHR13847">
    <property type="entry name" value="SARCOSINE DEHYDROGENASE-RELATED"/>
    <property type="match status" value="1"/>
</dbReference>
<evidence type="ECO:0000256" key="3">
    <source>
        <dbReference type="ARBA" id="ARBA00023002"/>
    </source>
</evidence>
<evidence type="ECO:0000259" key="6">
    <source>
        <dbReference type="Pfam" id="PF01266"/>
    </source>
</evidence>
<dbReference type="UniPathway" id="UPA00060"/>
<dbReference type="InterPro" id="IPR006076">
    <property type="entry name" value="FAD-dep_OxRdtase"/>
</dbReference>
<sequence length="373" mass="39095">MSADNPDRPGLLAVVGGGVIGLTCALAAADTGWRVRVFDSGADRRAAWVAAGMLGSLGEGHPGEDELLAMSTESVQRWPGLLDRLGAPDVLAASDSLFVAASSADAEHLDTLADFVWARQPRAHDDLRRVRPAEIRRLESALSSRLHSGYLATGEGAVDNRRLLDALRTALLAAGGEVIDRPVDDLAHVEADTILVAAGVGTSALIPEVSLHAAKGEILRLRRTRWSVPPPAHVVRARMHGRSVYLVPRHDGVVVGATQYEPFDATRTDPEVGGVTDLLSDAVELMPGLRTYELVEAGAGMRPCSADGLPIIRRIDERVVVATGHGRNGILLAPYTADAVMTLLGRGGVGRSAGATTHTGVTTPIGITTGGES</sequence>
<dbReference type="GO" id="GO:0005737">
    <property type="term" value="C:cytoplasm"/>
    <property type="evidence" value="ECO:0007669"/>
    <property type="project" value="TreeGrafter"/>
</dbReference>
<dbReference type="NCBIfam" id="TIGR02352">
    <property type="entry name" value="thiamin_ThiO"/>
    <property type="match status" value="1"/>
</dbReference>
<evidence type="ECO:0000256" key="2">
    <source>
        <dbReference type="ARBA" id="ARBA00022977"/>
    </source>
</evidence>
<comment type="catalytic activity">
    <reaction evidence="4">
        <text>glycine + O2 + H2O = glyoxylate + H2O2 + NH4(+)</text>
        <dbReference type="Rhea" id="RHEA:11532"/>
        <dbReference type="ChEBI" id="CHEBI:15377"/>
        <dbReference type="ChEBI" id="CHEBI:15379"/>
        <dbReference type="ChEBI" id="CHEBI:16240"/>
        <dbReference type="ChEBI" id="CHEBI:28938"/>
        <dbReference type="ChEBI" id="CHEBI:36655"/>
        <dbReference type="ChEBI" id="CHEBI:57305"/>
        <dbReference type="EC" id="1.4.3.19"/>
    </reaction>
</comment>
<dbReference type="Gene3D" id="3.30.9.10">
    <property type="entry name" value="D-Amino Acid Oxidase, subunit A, domain 2"/>
    <property type="match status" value="1"/>
</dbReference>
<dbReference type="Proteomes" id="UP000475545">
    <property type="component" value="Unassembled WGS sequence"/>
</dbReference>